<organism evidence="1 2">
    <name type="scientific">Persea americana</name>
    <name type="common">Avocado</name>
    <dbReference type="NCBI Taxonomy" id="3435"/>
    <lineage>
        <taxon>Eukaryota</taxon>
        <taxon>Viridiplantae</taxon>
        <taxon>Streptophyta</taxon>
        <taxon>Embryophyta</taxon>
        <taxon>Tracheophyta</taxon>
        <taxon>Spermatophyta</taxon>
        <taxon>Magnoliopsida</taxon>
        <taxon>Magnoliidae</taxon>
        <taxon>Laurales</taxon>
        <taxon>Lauraceae</taxon>
        <taxon>Persea</taxon>
    </lineage>
</organism>
<proteinExistence type="predicted"/>
<protein>
    <submittedName>
        <fullName evidence="1">Uncharacterized protein</fullName>
    </submittedName>
</protein>
<dbReference type="EMBL" id="CM056811">
    <property type="protein sequence ID" value="KAJ8637778.1"/>
    <property type="molecule type" value="Genomic_DNA"/>
</dbReference>
<evidence type="ECO:0000313" key="2">
    <source>
        <dbReference type="Proteomes" id="UP001234297"/>
    </source>
</evidence>
<accession>A0ACC2LWR0</accession>
<comment type="caution">
    <text evidence="1">The sequence shown here is derived from an EMBL/GenBank/DDBJ whole genome shotgun (WGS) entry which is preliminary data.</text>
</comment>
<sequence>MSSTGSTNKDLVMAIGREGSRQRGPNGSAWLKKAAKEMYPRPRASTGCWNRPWICDQVESSSSSLSLRNGERQRERRKCCRNRCVEVSSDENNCGVCGVRCPFGWQCCTGLCMHTNTNPFHCGNCFQRCHSGSLCSYGLCGYALPLPPFTFPIPFPPDHPKISNSHPPPMPS</sequence>
<gene>
    <name evidence="1" type="ORF">MRB53_012045</name>
</gene>
<keyword evidence="2" id="KW-1185">Reference proteome</keyword>
<name>A0ACC2LWR0_PERAE</name>
<reference evidence="1 2" key="1">
    <citation type="journal article" date="2022" name="Hortic Res">
        <title>A haplotype resolved chromosomal level avocado genome allows analysis of novel avocado genes.</title>
        <authorList>
            <person name="Nath O."/>
            <person name="Fletcher S.J."/>
            <person name="Hayward A."/>
            <person name="Shaw L.M."/>
            <person name="Masouleh A.K."/>
            <person name="Furtado A."/>
            <person name="Henry R.J."/>
            <person name="Mitter N."/>
        </authorList>
    </citation>
    <scope>NUCLEOTIDE SEQUENCE [LARGE SCALE GENOMIC DNA]</scope>
    <source>
        <strain evidence="2">cv. Hass</strain>
    </source>
</reference>
<dbReference type="Proteomes" id="UP001234297">
    <property type="component" value="Chromosome 3"/>
</dbReference>
<evidence type="ECO:0000313" key="1">
    <source>
        <dbReference type="EMBL" id="KAJ8637778.1"/>
    </source>
</evidence>